<proteinExistence type="predicted"/>
<evidence type="ECO:0000313" key="2">
    <source>
        <dbReference type="Proteomes" id="UP001439008"/>
    </source>
</evidence>
<gene>
    <name evidence="1" type="ORF">MHBO_000886</name>
</gene>
<comment type="caution">
    <text evidence="1">The sequence shown here is derived from an EMBL/GenBank/DDBJ whole genome shotgun (WGS) entry which is preliminary data.</text>
</comment>
<sequence>MDTNKRSLLHPRVSVLNAKNLTAPKTNNVLEQKNHLKTKLAIDTKNLSKKTKRTRLTKIASKSKIIKRGLFNLSTSRLREVIKSIDQEKKELEGFSIFCIFGKF</sequence>
<accession>A0ABV2AH68</accession>
<dbReference type="EMBL" id="JBDODL010000178">
    <property type="protein sequence ID" value="MES1919007.1"/>
    <property type="molecule type" value="Genomic_DNA"/>
</dbReference>
<organism evidence="1 2">
    <name type="scientific">Bonamia ostreae</name>
    <dbReference type="NCBI Taxonomy" id="126728"/>
    <lineage>
        <taxon>Eukaryota</taxon>
        <taxon>Sar</taxon>
        <taxon>Rhizaria</taxon>
        <taxon>Endomyxa</taxon>
        <taxon>Ascetosporea</taxon>
        <taxon>Haplosporida</taxon>
        <taxon>Bonamia</taxon>
    </lineage>
</organism>
<name>A0ABV2AH68_9EUKA</name>
<dbReference type="Proteomes" id="UP001439008">
    <property type="component" value="Unassembled WGS sequence"/>
</dbReference>
<protein>
    <submittedName>
        <fullName evidence="1">Uncharacterized protein</fullName>
    </submittedName>
</protein>
<keyword evidence="2" id="KW-1185">Reference proteome</keyword>
<evidence type="ECO:0000313" key="1">
    <source>
        <dbReference type="EMBL" id="MES1919007.1"/>
    </source>
</evidence>
<reference evidence="1 2" key="1">
    <citation type="journal article" date="2024" name="BMC Biol.">
        <title>Comparative genomics of Ascetosporea gives new insight into the evolutionary basis for animal parasitism in Rhizaria.</title>
        <authorList>
            <person name="Hiltunen Thoren M."/>
            <person name="Onut-Brannstrom I."/>
            <person name="Alfjorden A."/>
            <person name="Peckova H."/>
            <person name="Swords F."/>
            <person name="Hooper C."/>
            <person name="Holzer A.S."/>
            <person name="Bass D."/>
            <person name="Burki F."/>
        </authorList>
    </citation>
    <scope>NUCLEOTIDE SEQUENCE [LARGE SCALE GENOMIC DNA]</scope>
    <source>
        <strain evidence="1">20-A016</strain>
    </source>
</reference>